<sequence length="153" mass="16477">MSIFISNSYSTVLPLYLFSAAKLAEGDGVAAVGILCFAVYNLRWITTSSYGGCWLRNSYDGHCARVVEEGKAFRFTGKPPAALRLTSEPLTACLLASEPFAVRLLASTRLGLEVSREGGSSEIDEGDMKSLGALGGRTGFKIVKERLPLELLH</sequence>
<proteinExistence type="predicted"/>
<protein>
    <submittedName>
        <fullName evidence="1">Uncharacterized protein</fullName>
    </submittedName>
</protein>
<evidence type="ECO:0000313" key="1">
    <source>
        <dbReference type="EMBL" id="KAG6532591.1"/>
    </source>
</evidence>
<evidence type="ECO:0000313" key="2">
    <source>
        <dbReference type="Proteomes" id="UP000734854"/>
    </source>
</evidence>
<accession>A0A8J5ICM2</accession>
<dbReference type="AlphaFoldDB" id="A0A8J5ICM2"/>
<organism evidence="1 2">
    <name type="scientific">Zingiber officinale</name>
    <name type="common">Ginger</name>
    <name type="synonym">Amomum zingiber</name>
    <dbReference type="NCBI Taxonomy" id="94328"/>
    <lineage>
        <taxon>Eukaryota</taxon>
        <taxon>Viridiplantae</taxon>
        <taxon>Streptophyta</taxon>
        <taxon>Embryophyta</taxon>
        <taxon>Tracheophyta</taxon>
        <taxon>Spermatophyta</taxon>
        <taxon>Magnoliopsida</taxon>
        <taxon>Liliopsida</taxon>
        <taxon>Zingiberales</taxon>
        <taxon>Zingiberaceae</taxon>
        <taxon>Zingiber</taxon>
    </lineage>
</organism>
<dbReference type="EMBL" id="JACMSC010000002">
    <property type="protein sequence ID" value="KAG6532591.1"/>
    <property type="molecule type" value="Genomic_DNA"/>
</dbReference>
<dbReference type="Proteomes" id="UP000734854">
    <property type="component" value="Unassembled WGS sequence"/>
</dbReference>
<comment type="caution">
    <text evidence="1">The sequence shown here is derived from an EMBL/GenBank/DDBJ whole genome shotgun (WGS) entry which is preliminary data.</text>
</comment>
<gene>
    <name evidence="1" type="ORF">ZIOFF_006440</name>
</gene>
<name>A0A8J5ICM2_ZINOF</name>
<keyword evidence="2" id="KW-1185">Reference proteome</keyword>
<reference evidence="1 2" key="1">
    <citation type="submission" date="2020-08" db="EMBL/GenBank/DDBJ databases">
        <title>Plant Genome Project.</title>
        <authorList>
            <person name="Zhang R.-G."/>
        </authorList>
    </citation>
    <scope>NUCLEOTIDE SEQUENCE [LARGE SCALE GENOMIC DNA]</scope>
    <source>
        <tissue evidence="1">Rhizome</tissue>
    </source>
</reference>